<evidence type="ECO:0000313" key="1">
    <source>
        <dbReference type="EMBL" id="CCC50986.1"/>
    </source>
</evidence>
<dbReference type="EMBL" id="HE573026">
    <property type="protein sequence ID" value="CCC50986.1"/>
    <property type="molecule type" value="Genomic_DNA"/>
</dbReference>
<accession>G0U538</accession>
<name>G0U538_TRYVY</name>
<sequence>MPGREEAPRRAALAIRRDKNCTAAPFRKPGTSLQQTHKSRAQNGALTPACESCVRQLQCLQAVRQAMENVLANARRVFLDDTLHHQMDDERWIRVLQAIGECKETYYARLPSGELGALDLQSKTT</sequence>
<dbReference type="VEuPathDB" id="TriTrypDB:TvY486_1000400"/>
<gene>
    <name evidence="1" type="ORF">TVY486_1000400</name>
</gene>
<reference evidence="1" key="1">
    <citation type="journal article" date="2012" name="Proc. Natl. Acad. Sci. U.S.A.">
        <title>Antigenic diversity is generated by distinct evolutionary mechanisms in African trypanosome species.</title>
        <authorList>
            <person name="Jackson A.P."/>
            <person name="Berry A."/>
            <person name="Aslett M."/>
            <person name="Allison H.C."/>
            <person name="Burton P."/>
            <person name="Vavrova-Anderson J."/>
            <person name="Brown R."/>
            <person name="Browne H."/>
            <person name="Corton N."/>
            <person name="Hauser H."/>
            <person name="Gamble J."/>
            <person name="Gilderthorp R."/>
            <person name="Marcello L."/>
            <person name="McQuillan J."/>
            <person name="Otto T.D."/>
            <person name="Quail M.A."/>
            <person name="Sanders M.J."/>
            <person name="van Tonder A."/>
            <person name="Ginger M.L."/>
            <person name="Field M.C."/>
            <person name="Barry J.D."/>
            <person name="Hertz-Fowler C."/>
            <person name="Berriman M."/>
        </authorList>
    </citation>
    <scope>NUCLEOTIDE SEQUENCE</scope>
    <source>
        <strain evidence="1">Y486</strain>
    </source>
</reference>
<protein>
    <submittedName>
        <fullName evidence="1">Uncharacterized protein</fullName>
    </submittedName>
</protein>
<proteinExistence type="predicted"/>
<dbReference type="AlphaFoldDB" id="G0U538"/>
<organism evidence="1">
    <name type="scientific">Trypanosoma vivax (strain Y486)</name>
    <dbReference type="NCBI Taxonomy" id="1055687"/>
    <lineage>
        <taxon>Eukaryota</taxon>
        <taxon>Discoba</taxon>
        <taxon>Euglenozoa</taxon>
        <taxon>Kinetoplastea</taxon>
        <taxon>Metakinetoplastina</taxon>
        <taxon>Trypanosomatida</taxon>
        <taxon>Trypanosomatidae</taxon>
        <taxon>Trypanosoma</taxon>
        <taxon>Duttonella</taxon>
    </lineage>
</organism>